<dbReference type="SUPFAM" id="SSF56784">
    <property type="entry name" value="HAD-like"/>
    <property type="match status" value="1"/>
</dbReference>
<dbReference type="Pfam" id="PF02358">
    <property type="entry name" value="Trehalose_PPase"/>
    <property type="match status" value="1"/>
</dbReference>
<dbReference type="GO" id="GO:0005992">
    <property type="term" value="P:trehalose biosynthetic process"/>
    <property type="evidence" value="ECO:0007669"/>
    <property type="project" value="InterPro"/>
</dbReference>
<dbReference type="Gene3D" id="3.40.50.2000">
    <property type="entry name" value="Glycogen Phosphorylase B"/>
    <property type="match status" value="2"/>
</dbReference>
<dbReference type="STRING" id="1073328.SAMN05216294_2074"/>
<name>A0A1H2RPQ5_9FLAO</name>
<dbReference type="SUPFAM" id="SSF53756">
    <property type="entry name" value="UDP-Glycosyltransferase/glycogen phosphorylase"/>
    <property type="match status" value="1"/>
</dbReference>
<comment type="similarity">
    <text evidence="1">In the C-terminal section; belongs to the trehalose phosphatase family.</text>
</comment>
<dbReference type="Proteomes" id="UP000199592">
    <property type="component" value="Unassembled WGS sequence"/>
</dbReference>
<evidence type="ECO:0000256" key="2">
    <source>
        <dbReference type="ARBA" id="ARBA00008799"/>
    </source>
</evidence>
<comment type="similarity">
    <text evidence="2">Belongs to the glycosyltransferase 20 family.</text>
</comment>
<dbReference type="Pfam" id="PF00982">
    <property type="entry name" value="Glyco_transf_20"/>
    <property type="match status" value="1"/>
</dbReference>
<protein>
    <submittedName>
        <fullName evidence="3">Trehalose 6-phosphate synthase/phosphatase</fullName>
    </submittedName>
</protein>
<evidence type="ECO:0000313" key="4">
    <source>
        <dbReference type="Proteomes" id="UP000199592"/>
    </source>
</evidence>
<evidence type="ECO:0000256" key="1">
    <source>
        <dbReference type="ARBA" id="ARBA00006330"/>
    </source>
</evidence>
<gene>
    <name evidence="3" type="ORF">SAMN04487892_0722</name>
</gene>
<dbReference type="NCBIfam" id="NF011071">
    <property type="entry name" value="PRK14501.1"/>
    <property type="match status" value="1"/>
</dbReference>
<dbReference type="AlphaFoldDB" id="A0A1H2RPQ5"/>
<dbReference type="InterPro" id="IPR036412">
    <property type="entry name" value="HAD-like_sf"/>
</dbReference>
<proteinExistence type="inferred from homology"/>
<dbReference type="InterPro" id="IPR023214">
    <property type="entry name" value="HAD_sf"/>
</dbReference>
<dbReference type="InterPro" id="IPR001830">
    <property type="entry name" value="Glyco_trans_20"/>
</dbReference>
<dbReference type="CDD" id="cd01627">
    <property type="entry name" value="HAD_TPP"/>
    <property type="match status" value="1"/>
</dbReference>
<dbReference type="NCBIfam" id="TIGR01484">
    <property type="entry name" value="HAD-SF-IIB"/>
    <property type="match status" value="1"/>
</dbReference>
<dbReference type="NCBIfam" id="TIGR00685">
    <property type="entry name" value="T6PP"/>
    <property type="match status" value="1"/>
</dbReference>
<dbReference type="InterPro" id="IPR003337">
    <property type="entry name" value="Trehalose_PPase"/>
</dbReference>
<organism evidence="3 4">
    <name type="scientific">Flagellimonas zhangzhouensis</name>
    <dbReference type="NCBI Taxonomy" id="1073328"/>
    <lineage>
        <taxon>Bacteria</taxon>
        <taxon>Pseudomonadati</taxon>
        <taxon>Bacteroidota</taxon>
        <taxon>Flavobacteriia</taxon>
        <taxon>Flavobacteriales</taxon>
        <taxon>Flavobacteriaceae</taxon>
        <taxon>Flagellimonas</taxon>
    </lineage>
</organism>
<keyword evidence="4" id="KW-1185">Reference proteome</keyword>
<dbReference type="GO" id="GO:0005829">
    <property type="term" value="C:cytosol"/>
    <property type="evidence" value="ECO:0007669"/>
    <property type="project" value="TreeGrafter"/>
</dbReference>
<dbReference type="GO" id="GO:0004805">
    <property type="term" value="F:trehalose-phosphatase activity"/>
    <property type="evidence" value="ECO:0007669"/>
    <property type="project" value="TreeGrafter"/>
</dbReference>
<dbReference type="EMBL" id="FNMY01000001">
    <property type="protein sequence ID" value="SDW20619.1"/>
    <property type="molecule type" value="Genomic_DNA"/>
</dbReference>
<accession>A0A1H2RPQ5</accession>
<dbReference type="CDD" id="cd03788">
    <property type="entry name" value="GT20_TPS"/>
    <property type="match status" value="1"/>
</dbReference>
<dbReference type="RefSeq" id="WP_090295100.1">
    <property type="nucleotide sequence ID" value="NZ_FNKI01000002.1"/>
</dbReference>
<dbReference type="Gene3D" id="3.30.70.1020">
    <property type="entry name" value="Trehalose-6-phosphate phosphatase related protein, domain 2"/>
    <property type="match status" value="1"/>
</dbReference>
<dbReference type="GO" id="GO:0003825">
    <property type="term" value="F:alpha,alpha-trehalose-phosphate synthase (UDP-forming) activity"/>
    <property type="evidence" value="ECO:0007669"/>
    <property type="project" value="TreeGrafter"/>
</dbReference>
<dbReference type="Gene3D" id="3.40.50.1000">
    <property type="entry name" value="HAD superfamily/HAD-like"/>
    <property type="match status" value="1"/>
</dbReference>
<sequence length="734" mass="84873">MGKTIIISNRLPVQLQISNGTITATPSVGGLATGMKSVHSGSESLWIGWSGLTDEETPPELEDDIDKALAEQGCAKVNLNAQEIDGFYFGFSNRTVWPLFHYFLEYSEFELDFWETYKSVNQKFADAIIEQSDEDDTIWVHDYQLMLVPQMVREKRPNTTIGFFLHIPFPSYEIFRTLPWRKEVLEGLLGSDLIGFHTYDYERHFLSSVRRLLGLDVSFNDVYLDNRVIKVDSFPMGIDYKKFKDAAIMHDSKKSKERSDLQMRLDNHKASAPDTKLILSIDRLDYSKGIAKRLNAFEYFLKKYPEFKEKVRLIILAVPSRSNVPQYQLLKKEIDELVGRINGELSTVNWTPIWYFYRSLPFESLIDLYTSSDIAWLTPLRDGMNLVAKEYIATRTDQTGVLILSEMAGSAYEMNEALLINPNNFEEQADTLKQAFYMPVEEQISRNSFLQKRLERYNVEVWANEFMNALNEKRDIGKAFISEKMSDKILSDIQDSYVSAKKRLLFLDYDGTLAGFHKDPQKASPDDDLYELLDELSGQENTTLFLISGRDKQTFGRWFLPKKYNMIVEHGVWISKEGHDFKMLEQVKGEWMEKIRPVLESFVDRTPGSFIEEKNYSLAWHYRNTDPDFGEKRATELNTVLRSLIGNDDISVLNGNKVMEVKNSNVNKGRAALRMLGEDDYDFVFAIGDDWTDEFMFQDLPNSAVTVKVGLQKTQAKYHVESTKKVRELLKRFI</sequence>
<dbReference type="PANTHER" id="PTHR10788:SF106">
    <property type="entry name" value="BCDNA.GH08860"/>
    <property type="match status" value="1"/>
</dbReference>
<dbReference type="OrthoDB" id="9761633at2"/>
<dbReference type="InterPro" id="IPR006379">
    <property type="entry name" value="HAD-SF_hydro_IIB"/>
</dbReference>
<evidence type="ECO:0000313" key="3">
    <source>
        <dbReference type="EMBL" id="SDW20619.1"/>
    </source>
</evidence>
<dbReference type="PANTHER" id="PTHR10788">
    <property type="entry name" value="TREHALOSE-6-PHOSPHATE SYNTHASE"/>
    <property type="match status" value="1"/>
</dbReference>
<reference evidence="4" key="1">
    <citation type="submission" date="2016-10" db="EMBL/GenBank/DDBJ databases">
        <authorList>
            <person name="Varghese N."/>
            <person name="Submissions S."/>
        </authorList>
    </citation>
    <scope>NUCLEOTIDE SEQUENCE [LARGE SCALE GENOMIC DNA]</scope>
    <source>
        <strain evidence="4">DSM 25030</strain>
    </source>
</reference>